<feature type="chain" id="PRO_5045365064" evidence="1">
    <location>
        <begin position="22"/>
        <end position="550"/>
    </location>
</feature>
<dbReference type="SMART" id="SM00327">
    <property type="entry name" value="VWA"/>
    <property type="match status" value="1"/>
</dbReference>
<protein>
    <submittedName>
        <fullName evidence="3">VWA domain-containing protein</fullName>
    </submittedName>
</protein>
<sequence length="550" mass="58288">MIRTRLLSVLAALLFAFPAMAAGKTIIVLDGSGSMWGQIDGTTKIEIARDTLRKVLETLPEDTELGLVAYGHREKGSCSDIEIAIPPATGTAAAVADFADRLNPKGKTPLTDAVRKAAEELRIEENAATVILVTDGLETCNADPCALGRELEASGVDFTAHVVGFGLSEEEGQEVACLAENTGGLYLKADDAGQFAEALETTVAKVPDPKPEPKPQPASVEFNVRGIARLSQDGPDMADSSEVRWDFIPLDANGEPANRSADGGYRGVFAASVPAGSYRAKARLGRITFETDVELTDDKTTDVIAVLDAGLVEITPKRTPEDTEADTGARVDVHFDGTKDGGYGQTRVWAKAGSIRVTGRIGKATVEESHELAAGETLKLDLVIGSGLVVPSAVYAEGGPEVEGNAIRFEVQDARADINGKRKSLGGQYGPGKQGMDVPPGDYMLYARLGKAEAMTPISVRAGERTEATININAGVLAVSAPGAYRIEFLEGKKDIQGNQKNLGGTYDVEAQETLPPGDYEVLVRYEGDRAEQRRKASVTAGERTEVVVE</sequence>
<gene>
    <name evidence="3" type="ORF">KVG22_16255</name>
</gene>
<dbReference type="SUPFAM" id="SSF53300">
    <property type="entry name" value="vWA-like"/>
    <property type="match status" value="1"/>
</dbReference>
<keyword evidence="4" id="KW-1185">Reference proteome</keyword>
<dbReference type="InterPro" id="IPR002035">
    <property type="entry name" value="VWF_A"/>
</dbReference>
<comment type="caution">
    <text evidence="3">The sequence shown here is derived from an EMBL/GenBank/DDBJ whole genome shotgun (WGS) entry which is preliminary data.</text>
</comment>
<organism evidence="3 4">
    <name type="scientific">Nitratireductor rhodophyticola</name>
    <dbReference type="NCBI Taxonomy" id="2854036"/>
    <lineage>
        <taxon>Bacteria</taxon>
        <taxon>Pseudomonadati</taxon>
        <taxon>Pseudomonadota</taxon>
        <taxon>Alphaproteobacteria</taxon>
        <taxon>Hyphomicrobiales</taxon>
        <taxon>Phyllobacteriaceae</taxon>
        <taxon>Nitratireductor</taxon>
    </lineage>
</organism>
<dbReference type="EMBL" id="JAHSQO010000005">
    <property type="protein sequence ID" value="MBY8918157.1"/>
    <property type="molecule type" value="Genomic_DNA"/>
</dbReference>
<dbReference type="Pfam" id="PF13519">
    <property type="entry name" value="VWA_2"/>
    <property type="match status" value="1"/>
</dbReference>
<dbReference type="Proteomes" id="UP000777661">
    <property type="component" value="Unassembled WGS sequence"/>
</dbReference>
<feature type="signal peptide" evidence="1">
    <location>
        <begin position="1"/>
        <end position="21"/>
    </location>
</feature>
<dbReference type="InterPro" id="IPR051266">
    <property type="entry name" value="CLCR"/>
</dbReference>
<evidence type="ECO:0000313" key="3">
    <source>
        <dbReference type="EMBL" id="MBY8918157.1"/>
    </source>
</evidence>
<proteinExistence type="predicted"/>
<dbReference type="PANTHER" id="PTHR10579">
    <property type="entry name" value="CALCIUM-ACTIVATED CHLORIDE CHANNEL REGULATOR"/>
    <property type="match status" value="1"/>
</dbReference>
<evidence type="ECO:0000313" key="4">
    <source>
        <dbReference type="Proteomes" id="UP000777661"/>
    </source>
</evidence>
<dbReference type="Gene3D" id="3.40.50.410">
    <property type="entry name" value="von Willebrand factor, type A domain"/>
    <property type="match status" value="1"/>
</dbReference>
<reference evidence="3 4" key="1">
    <citation type="submission" date="2021-06" db="EMBL/GenBank/DDBJ databases">
        <title>Nitratireductor porphyridii sp. nov., isolated from a small marine red alga, Porphyridium purpureum in South Korea.</title>
        <authorList>
            <person name="Kim K.H."/>
            <person name="Kristyanto S."/>
            <person name="Jeon C.O."/>
        </authorList>
    </citation>
    <scope>NUCLEOTIDE SEQUENCE [LARGE SCALE GENOMIC DNA]</scope>
    <source>
        <strain evidence="3 4">R6</strain>
    </source>
</reference>
<dbReference type="PROSITE" id="PS50234">
    <property type="entry name" value="VWFA"/>
    <property type="match status" value="1"/>
</dbReference>
<accession>A0ABS7RCJ9</accession>
<dbReference type="PANTHER" id="PTHR10579:SF43">
    <property type="entry name" value="ZINC FINGER (C3HC4-TYPE RING FINGER) FAMILY PROTEIN"/>
    <property type="match status" value="1"/>
</dbReference>
<dbReference type="RefSeq" id="WP_223005075.1">
    <property type="nucleotide sequence ID" value="NZ_JAHSQO010000005.1"/>
</dbReference>
<name>A0ABS7RCJ9_9HYPH</name>
<keyword evidence="1" id="KW-0732">Signal</keyword>
<feature type="domain" description="VWFA" evidence="2">
    <location>
        <begin position="24"/>
        <end position="206"/>
    </location>
</feature>
<evidence type="ECO:0000259" key="2">
    <source>
        <dbReference type="PROSITE" id="PS50234"/>
    </source>
</evidence>
<evidence type="ECO:0000256" key="1">
    <source>
        <dbReference type="SAM" id="SignalP"/>
    </source>
</evidence>
<dbReference type="InterPro" id="IPR036465">
    <property type="entry name" value="vWFA_dom_sf"/>
</dbReference>